<dbReference type="SFLD" id="SFLDS00036">
    <property type="entry name" value="Aromatic_Prenyltransferase"/>
    <property type="match status" value="1"/>
</dbReference>
<dbReference type="GO" id="GO:0009820">
    <property type="term" value="P:alkaloid metabolic process"/>
    <property type="evidence" value="ECO:0007669"/>
    <property type="project" value="InterPro"/>
</dbReference>
<evidence type="ECO:0000256" key="1">
    <source>
        <dbReference type="ARBA" id="ARBA00022679"/>
    </source>
</evidence>
<dbReference type="EMBL" id="BOMB01000034">
    <property type="protein sequence ID" value="GID14891.1"/>
    <property type="molecule type" value="Genomic_DNA"/>
</dbReference>
<dbReference type="RefSeq" id="WP_203662912.1">
    <property type="nucleotide sequence ID" value="NZ_BAAAZM010000012.1"/>
</dbReference>
<reference evidence="2" key="1">
    <citation type="submission" date="2021-01" db="EMBL/GenBank/DDBJ databases">
        <title>Whole genome shotgun sequence of Actinocatenispora rupis NBRC 107355.</title>
        <authorList>
            <person name="Komaki H."/>
            <person name="Tamura T."/>
        </authorList>
    </citation>
    <scope>NUCLEOTIDE SEQUENCE</scope>
    <source>
        <strain evidence="2">NBRC 107355</strain>
    </source>
</reference>
<keyword evidence="3" id="KW-1185">Reference proteome</keyword>
<dbReference type="AlphaFoldDB" id="A0A8J3J318"/>
<proteinExistence type="predicted"/>
<accession>A0A8J3J318</accession>
<dbReference type="SFLD" id="SFLDG01162">
    <property type="entry name" value="I"/>
    <property type="match status" value="1"/>
</dbReference>
<protein>
    <submittedName>
        <fullName evidence="2">Prenyltransferase</fullName>
    </submittedName>
</protein>
<gene>
    <name evidence="2" type="ORF">Aru02nite_57800</name>
</gene>
<dbReference type="Pfam" id="PF11991">
    <property type="entry name" value="Trp_DMAT"/>
    <property type="match status" value="1"/>
</dbReference>
<dbReference type="InterPro" id="IPR033964">
    <property type="entry name" value="ABBA"/>
</dbReference>
<evidence type="ECO:0000313" key="2">
    <source>
        <dbReference type="EMBL" id="GID14891.1"/>
    </source>
</evidence>
<evidence type="ECO:0000313" key="3">
    <source>
        <dbReference type="Proteomes" id="UP000612808"/>
    </source>
</evidence>
<dbReference type="Proteomes" id="UP000612808">
    <property type="component" value="Unassembled WGS sequence"/>
</dbReference>
<organism evidence="2 3">
    <name type="scientific">Actinocatenispora rupis</name>
    <dbReference type="NCBI Taxonomy" id="519421"/>
    <lineage>
        <taxon>Bacteria</taxon>
        <taxon>Bacillati</taxon>
        <taxon>Actinomycetota</taxon>
        <taxon>Actinomycetes</taxon>
        <taxon>Micromonosporales</taxon>
        <taxon>Micromonosporaceae</taxon>
        <taxon>Actinocatenispora</taxon>
    </lineage>
</organism>
<keyword evidence="1" id="KW-0808">Transferase</keyword>
<dbReference type="GO" id="GO:0016765">
    <property type="term" value="F:transferase activity, transferring alkyl or aryl (other than methyl) groups"/>
    <property type="evidence" value="ECO:0007669"/>
    <property type="project" value="InterPro"/>
</dbReference>
<name>A0A8J3J318_9ACTN</name>
<sequence>MASLSAHVRSQAAALMTVAGYDDTTAVNDILADLLATGAACDATTPPWPSDISDDHSPVEFSVALDHGQRPTVRILGEAVADDPGCEANLAAAQRLLQRWSRRYNLDLSRYEKIADLFLSTPPVSPFALWFSLVFRHQHPPQIKVYLNPQCRDAHHSWHLVAEAMQRLGLGAAHRTLASAARRPGAGFSFVALDLHHGARSRIKIYLSHTPTATAEDAVAAAVAVPGIDLDEVAQFCRLAAGDSIGHGARPLVSGFTFVQSDTDQPSGYSLYVPIRCHVTDDAQARDRALTLAHRYGHDAGLIDRAIAGVARRDLADGVGLIPHVSLRLGAHPPGLTVYLSSEAYHATAPRPGFTTA</sequence>
<dbReference type="InterPro" id="IPR017795">
    <property type="entry name" value="ABBA_NscD-like"/>
</dbReference>
<comment type="caution">
    <text evidence="2">The sequence shown here is derived from an EMBL/GenBank/DDBJ whole genome shotgun (WGS) entry which is preliminary data.</text>
</comment>